<dbReference type="GO" id="GO:0016853">
    <property type="term" value="F:isomerase activity"/>
    <property type="evidence" value="ECO:0007669"/>
    <property type="project" value="UniProtKB-KW"/>
</dbReference>
<evidence type="ECO:0000313" key="4">
    <source>
        <dbReference type="Proteomes" id="UP001642409"/>
    </source>
</evidence>
<dbReference type="GO" id="GO:0034976">
    <property type="term" value="P:response to endoplasmic reticulum stress"/>
    <property type="evidence" value="ECO:0007669"/>
    <property type="project" value="TreeGrafter"/>
</dbReference>
<sequence>MILSILALQAFPEIDEAQFKKLKSSKQTFVVIFFAPWCGHCQQFKPDYEAASKKLKNIVDLVAVDCDKEANKPLCGQMEVKGFPTVKMFNHKGSKSPLDFNSARNEASLLNWVGANHVKPFVHLTASSESDVKDLDSFVIVFTQSKKPASLLYQLARKHQEYKFLVKTDFQEADIQAYQSTPFASLVQADKTNVIKCKAGACAAFDGKTGFEEISQWLK</sequence>
<dbReference type="InterPro" id="IPR013766">
    <property type="entry name" value="Thioredoxin_domain"/>
</dbReference>
<dbReference type="Proteomes" id="UP001642409">
    <property type="component" value="Unassembled WGS sequence"/>
</dbReference>
<dbReference type="PROSITE" id="PS51352">
    <property type="entry name" value="THIOREDOXIN_2"/>
    <property type="match status" value="1"/>
</dbReference>
<keyword evidence="2" id="KW-0413">Isomerase</keyword>
<name>A0AA86NU76_9EUKA</name>
<comment type="caution">
    <text evidence="2">The sequence shown here is derived from an EMBL/GenBank/DDBJ whole genome shotgun (WGS) entry which is preliminary data.</text>
</comment>
<protein>
    <submittedName>
        <fullName evidence="2">Protein disulfide isomerase</fullName>
    </submittedName>
    <submittedName>
        <fullName evidence="3">Protein_disulfide isomerase</fullName>
    </submittedName>
</protein>
<dbReference type="EMBL" id="CATOUU010000325">
    <property type="protein sequence ID" value="CAI9924861.1"/>
    <property type="molecule type" value="Genomic_DNA"/>
</dbReference>
<dbReference type="PROSITE" id="PS00194">
    <property type="entry name" value="THIOREDOXIN_1"/>
    <property type="match status" value="1"/>
</dbReference>
<dbReference type="PRINTS" id="PR00421">
    <property type="entry name" value="THIOREDOXIN"/>
</dbReference>
<dbReference type="PANTHER" id="PTHR45815">
    <property type="entry name" value="PROTEIN DISULFIDE-ISOMERASE A6"/>
    <property type="match status" value="1"/>
</dbReference>
<evidence type="ECO:0000259" key="1">
    <source>
        <dbReference type="PROSITE" id="PS51352"/>
    </source>
</evidence>
<dbReference type="PANTHER" id="PTHR45815:SF3">
    <property type="entry name" value="PROTEIN DISULFIDE-ISOMERASE A6"/>
    <property type="match status" value="1"/>
</dbReference>
<dbReference type="GO" id="GO:0005788">
    <property type="term" value="C:endoplasmic reticulum lumen"/>
    <property type="evidence" value="ECO:0007669"/>
    <property type="project" value="TreeGrafter"/>
</dbReference>
<dbReference type="GO" id="GO:0015035">
    <property type="term" value="F:protein-disulfide reductase activity"/>
    <property type="evidence" value="ECO:0007669"/>
    <property type="project" value="TreeGrafter"/>
</dbReference>
<reference evidence="3 4" key="2">
    <citation type="submission" date="2024-07" db="EMBL/GenBank/DDBJ databases">
        <authorList>
            <person name="Akdeniz Z."/>
        </authorList>
    </citation>
    <scope>NUCLEOTIDE SEQUENCE [LARGE SCALE GENOMIC DNA]</scope>
</reference>
<proteinExistence type="predicted"/>
<evidence type="ECO:0000313" key="2">
    <source>
        <dbReference type="EMBL" id="CAI9924861.1"/>
    </source>
</evidence>
<dbReference type="Pfam" id="PF00085">
    <property type="entry name" value="Thioredoxin"/>
    <property type="match status" value="1"/>
</dbReference>
<dbReference type="InterPro" id="IPR017937">
    <property type="entry name" value="Thioredoxin_CS"/>
</dbReference>
<dbReference type="EMBL" id="CAXDID020000608">
    <property type="protein sequence ID" value="CAL6106246.1"/>
    <property type="molecule type" value="Genomic_DNA"/>
</dbReference>
<organism evidence="2">
    <name type="scientific">Hexamita inflata</name>
    <dbReference type="NCBI Taxonomy" id="28002"/>
    <lineage>
        <taxon>Eukaryota</taxon>
        <taxon>Metamonada</taxon>
        <taxon>Diplomonadida</taxon>
        <taxon>Hexamitidae</taxon>
        <taxon>Hexamitinae</taxon>
        <taxon>Hexamita</taxon>
    </lineage>
</organism>
<keyword evidence="4" id="KW-1185">Reference proteome</keyword>
<dbReference type="Gene3D" id="3.40.30.10">
    <property type="entry name" value="Glutaredoxin"/>
    <property type="match status" value="1"/>
</dbReference>
<evidence type="ECO:0000313" key="3">
    <source>
        <dbReference type="EMBL" id="CAL6106246.1"/>
    </source>
</evidence>
<accession>A0AA86NU76</accession>
<reference evidence="2" key="1">
    <citation type="submission" date="2023-06" db="EMBL/GenBank/DDBJ databases">
        <authorList>
            <person name="Kurt Z."/>
        </authorList>
    </citation>
    <scope>NUCLEOTIDE SEQUENCE</scope>
</reference>
<dbReference type="SUPFAM" id="SSF52833">
    <property type="entry name" value="Thioredoxin-like"/>
    <property type="match status" value="1"/>
</dbReference>
<gene>
    <name evidence="2" type="ORF">HINF_LOCUS12506</name>
    <name evidence="3" type="ORF">HINF_LOCUS73648</name>
</gene>
<dbReference type="InterPro" id="IPR036249">
    <property type="entry name" value="Thioredoxin-like_sf"/>
</dbReference>
<feature type="domain" description="Thioredoxin" evidence="1">
    <location>
        <begin position="1"/>
        <end position="118"/>
    </location>
</feature>
<dbReference type="AlphaFoldDB" id="A0AA86NU76"/>